<dbReference type="SUPFAM" id="SSF52540">
    <property type="entry name" value="P-loop containing nucleoside triphosphate hydrolases"/>
    <property type="match status" value="1"/>
</dbReference>
<comment type="caution">
    <text evidence="1">The sequence shown here is derived from an EMBL/GenBank/DDBJ whole genome shotgun (WGS) entry which is preliminary data.</text>
</comment>
<dbReference type="Gene3D" id="3.40.50.300">
    <property type="entry name" value="P-loop containing nucleotide triphosphate hydrolases"/>
    <property type="match status" value="1"/>
</dbReference>
<proteinExistence type="predicted"/>
<organism evidence="1 2">
    <name type="scientific">Plesiocystis pacifica SIR-1</name>
    <dbReference type="NCBI Taxonomy" id="391625"/>
    <lineage>
        <taxon>Bacteria</taxon>
        <taxon>Pseudomonadati</taxon>
        <taxon>Myxococcota</taxon>
        <taxon>Polyangia</taxon>
        <taxon>Nannocystales</taxon>
        <taxon>Nannocystaceae</taxon>
        <taxon>Plesiocystis</taxon>
    </lineage>
</organism>
<evidence type="ECO:0000313" key="1">
    <source>
        <dbReference type="EMBL" id="EDM79244.1"/>
    </source>
</evidence>
<dbReference type="eggNOG" id="COG0563">
    <property type="taxonomic scope" value="Bacteria"/>
</dbReference>
<keyword evidence="2" id="KW-1185">Reference proteome</keyword>
<dbReference type="PANTHER" id="PTHR37816:SF1">
    <property type="entry name" value="TOXIN"/>
    <property type="match status" value="1"/>
</dbReference>
<name>A6G4D2_9BACT</name>
<evidence type="ECO:0008006" key="3">
    <source>
        <dbReference type="Google" id="ProtNLM"/>
    </source>
</evidence>
<dbReference type="Proteomes" id="UP000005801">
    <property type="component" value="Unassembled WGS sequence"/>
</dbReference>
<dbReference type="RefSeq" id="WP_006971581.1">
    <property type="nucleotide sequence ID" value="NZ_ABCS01000021.1"/>
</dbReference>
<dbReference type="InterPro" id="IPR052922">
    <property type="entry name" value="Cytidylate_Kinase-2"/>
</dbReference>
<evidence type="ECO:0000313" key="2">
    <source>
        <dbReference type="Proteomes" id="UP000005801"/>
    </source>
</evidence>
<protein>
    <recommendedName>
        <fullName evidence="3">Shikimate kinase</fullName>
    </recommendedName>
</protein>
<dbReference type="EMBL" id="ABCS01000021">
    <property type="protein sequence ID" value="EDM79244.1"/>
    <property type="molecule type" value="Genomic_DNA"/>
</dbReference>
<dbReference type="OrthoDB" id="5296079at2"/>
<dbReference type="STRING" id="391625.PPSIR1_03868"/>
<dbReference type="AlphaFoldDB" id="A6G4D2"/>
<dbReference type="PANTHER" id="PTHR37816">
    <property type="entry name" value="YALI0E33011P"/>
    <property type="match status" value="1"/>
</dbReference>
<sequence length="173" mass="18816">MDARAILIMGNSGSGKSTLARALAERRGLAHLDLDTIAYAEPAVRDTLDASLAKLRAFASEHASSGWVAEGCYGDLVEAALARCDLLVFLDPGVERCLAHNQARPWEPHKYGSKADQDANLAMLQSWVRSYYERSDACSLAVHRRVFGAFDGPKQRVVDGAAWLREQAPSDTA</sequence>
<dbReference type="InterPro" id="IPR027417">
    <property type="entry name" value="P-loop_NTPase"/>
</dbReference>
<reference evidence="1 2" key="1">
    <citation type="submission" date="2007-06" db="EMBL/GenBank/DDBJ databases">
        <authorList>
            <person name="Shimkets L."/>
            <person name="Ferriera S."/>
            <person name="Johnson J."/>
            <person name="Kravitz S."/>
            <person name="Beeson K."/>
            <person name="Sutton G."/>
            <person name="Rogers Y.-H."/>
            <person name="Friedman R."/>
            <person name="Frazier M."/>
            <person name="Venter J.C."/>
        </authorList>
    </citation>
    <scope>NUCLEOTIDE SEQUENCE [LARGE SCALE GENOMIC DNA]</scope>
    <source>
        <strain evidence="1 2">SIR-1</strain>
    </source>
</reference>
<accession>A6G4D2</accession>
<gene>
    <name evidence="1" type="ORF">PPSIR1_03868</name>
</gene>